<dbReference type="GO" id="GO:0005524">
    <property type="term" value="F:ATP binding"/>
    <property type="evidence" value="ECO:0007669"/>
    <property type="project" value="InterPro"/>
</dbReference>
<protein>
    <recommendedName>
        <fullName evidence="1">Protein kinase domain-containing protein</fullName>
    </recommendedName>
</protein>
<evidence type="ECO:0000313" key="3">
    <source>
        <dbReference type="Proteomes" id="UP000757232"/>
    </source>
</evidence>
<dbReference type="Proteomes" id="UP000757232">
    <property type="component" value="Unassembled WGS sequence"/>
</dbReference>
<dbReference type="Gene3D" id="1.10.510.10">
    <property type="entry name" value="Transferase(Phosphotransferase) domain 1"/>
    <property type="match status" value="1"/>
</dbReference>
<name>A0A9Q5I1A0_SANBA</name>
<accession>A0A9Q5I1A0</accession>
<dbReference type="EMBL" id="LNZH02000147">
    <property type="protein sequence ID" value="OCB89845.1"/>
    <property type="molecule type" value="Genomic_DNA"/>
</dbReference>
<dbReference type="PANTHER" id="PTHR38248:SF2">
    <property type="entry name" value="FUNK1 11"/>
    <property type="match status" value="1"/>
</dbReference>
<dbReference type="InterPro" id="IPR011009">
    <property type="entry name" value="Kinase-like_dom_sf"/>
</dbReference>
<dbReference type="SUPFAM" id="SSF56112">
    <property type="entry name" value="Protein kinase-like (PK-like)"/>
    <property type="match status" value="1"/>
</dbReference>
<dbReference type="GO" id="GO:0004672">
    <property type="term" value="F:protein kinase activity"/>
    <property type="evidence" value="ECO:0007669"/>
    <property type="project" value="InterPro"/>
</dbReference>
<dbReference type="InterPro" id="IPR040976">
    <property type="entry name" value="Pkinase_fungal"/>
</dbReference>
<feature type="domain" description="Protein kinase" evidence="1">
    <location>
        <begin position="254"/>
        <end position="637"/>
    </location>
</feature>
<dbReference type="PROSITE" id="PS50011">
    <property type="entry name" value="PROTEIN_KINASE_DOM"/>
    <property type="match status" value="1"/>
</dbReference>
<dbReference type="Pfam" id="PF17667">
    <property type="entry name" value="Pkinase_fungal"/>
    <property type="match status" value="2"/>
</dbReference>
<keyword evidence="3" id="KW-1185">Reference proteome</keyword>
<proteinExistence type="predicted"/>
<reference evidence="2" key="1">
    <citation type="submission" date="2016-06" db="EMBL/GenBank/DDBJ databases">
        <title>Draft Genome sequence of the fungus Inonotus baumii.</title>
        <authorList>
            <person name="Zhu H."/>
            <person name="Lin W."/>
        </authorList>
    </citation>
    <scope>NUCLEOTIDE SEQUENCE</scope>
    <source>
        <strain evidence="2">821</strain>
    </source>
</reference>
<evidence type="ECO:0000259" key="1">
    <source>
        <dbReference type="PROSITE" id="PS50011"/>
    </source>
</evidence>
<organism evidence="2 3">
    <name type="scientific">Sanghuangporus baumii</name>
    <name type="common">Phellinus baumii</name>
    <dbReference type="NCBI Taxonomy" id="108892"/>
    <lineage>
        <taxon>Eukaryota</taxon>
        <taxon>Fungi</taxon>
        <taxon>Dikarya</taxon>
        <taxon>Basidiomycota</taxon>
        <taxon>Agaricomycotina</taxon>
        <taxon>Agaricomycetes</taxon>
        <taxon>Hymenochaetales</taxon>
        <taxon>Hymenochaetaceae</taxon>
        <taxon>Sanghuangporus</taxon>
    </lineage>
</organism>
<dbReference type="OrthoDB" id="5584477at2759"/>
<dbReference type="AlphaFoldDB" id="A0A9Q5I1A0"/>
<comment type="caution">
    <text evidence="2">The sequence shown here is derived from an EMBL/GenBank/DDBJ whole genome shotgun (WGS) entry which is preliminary data.</text>
</comment>
<sequence length="658" mass="75775">MTCLHEATLPEQRDRQRECWTCCSECDIALPDSRVIFVPNLLEQVFHNEVIESGVDKRRKLSDENYASKYALNWADLLPEIESRKQSILDELSTNSASSSLECRMGKLLDEIGAAVGNRLGIPRVDMPGEFTCQFSFSSVGDNRSTSNADKPPELALTVHEFIRVDRQFGWGLVIAPVLFRRDQDDFDWTSYKLLAFARHIWEHTYSRRFVIGIAFGKDDFRLMVFGQSGVMFSRDYGISGVSDFARLIVGLLFANEEELGYDSSMNGLEILANGKEYTPRHVCGRHELMFEGSTCVLAKRFEDLYAIKDVWLEEGIPKPREVDILERISDIENVPRIVEYELLKTGGGAIDSTDFFKKGGIGLPTFNHFRYVMKPVGTHLDEFTCLEELVSAIRDIIKAIKDLHERRILHADIRYDHVILVPDSGSPSSLRKACLIDFAYAIDLEDSRYRYEIKATTSQWFYPQEIARAAAYPCISIKRSYYHDLESTLYLLCFVCMAFKGPNSGSAPTYEPDSPLLPWHYPTTPYEWEVAYLDRSQALTSRACFHARILRHFHPYFEDVKECVLKMYDVLFPDALDTYQRHHAGITLRWLFRNLQQAQAQPDSTEDTERKQEMLRQIHDYQRRLAVQALADQPPVEVFNKLFGILNDTLDMLRRKS</sequence>
<evidence type="ECO:0000313" key="2">
    <source>
        <dbReference type="EMBL" id="OCB89845.1"/>
    </source>
</evidence>
<dbReference type="PANTHER" id="PTHR38248">
    <property type="entry name" value="FUNK1 6"/>
    <property type="match status" value="1"/>
</dbReference>
<gene>
    <name evidence="2" type="ORF">A7U60_g2956</name>
</gene>
<dbReference type="InterPro" id="IPR000719">
    <property type="entry name" value="Prot_kinase_dom"/>
</dbReference>